<evidence type="ECO:0000313" key="4">
    <source>
        <dbReference type="RefSeq" id="XP_015074372.1"/>
    </source>
</evidence>
<proteinExistence type="predicted"/>
<keyword evidence="3" id="KW-1185">Reference proteome</keyword>
<reference evidence="4" key="2">
    <citation type="submission" date="2025-08" db="UniProtKB">
        <authorList>
            <consortium name="RefSeq"/>
        </authorList>
    </citation>
    <scope>IDENTIFICATION</scope>
</reference>
<sequence length="170" mass="18569">MRNEAIGKKGRERGRKRRLLWYWLACAALGAAAARATGGAGATAGCLAATGGLGFCRSAGGETREGGGLLVGKKERGKRSNGRGRRRGKGREDQNEREKRRRGGGQLPEKGETRRRQRENEEKRGRTTGRENGGGKRSVAAYDGGVFAGAHREREGGDSRFWRREGEERE</sequence>
<evidence type="ECO:0000256" key="2">
    <source>
        <dbReference type="SAM" id="SignalP"/>
    </source>
</evidence>
<dbReference type="RefSeq" id="XP_015074372.1">
    <property type="nucleotide sequence ID" value="XM_015218886.1"/>
</dbReference>
<evidence type="ECO:0000256" key="1">
    <source>
        <dbReference type="SAM" id="MobiDB-lite"/>
    </source>
</evidence>
<reference evidence="3" key="1">
    <citation type="journal article" date="2014" name="Nat. Genet.">
        <title>The genome of the stress-tolerant wild tomato species Solanum pennellii.</title>
        <authorList>
            <person name="Bolger A."/>
            <person name="Scossa F."/>
            <person name="Bolger M.E."/>
            <person name="Lanz C."/>
            <person name="Maumus F."/>
            <person name="Tohge T."/>
            <person name="Quesneville H."/>
            <person name="Alseekh S."/>
            <person name="Sorensen I."/>
            <person name="Lichtenstein G."/>
            <person name="Fich E.A."/>
            <person name="Conte M."/>
            <person name="Keller H."/>
            <person name="Schneeberger K."/>
            <person name="Schwacke R."/>
            <person name="Ofner I."/>
            <person name="Vrebalov J."/>
            <person name="Xu Y."/>
            <person name="Osorio S."/>
            <person name="Aflitos S.A."/>
            <person name="Schijlen E."/>
            <person name="Jimenez-Gomez J.M."/>
            <person name="Ryngajllo M."/>
            <person name="Kimura S."/>
            <person name="Kumar R."/>
            <person name="Koenig D."/>
            <person name="Headland L.R."/>
            <person name="Maloof J.N."/>
            <person name="Sinha N."/>
            <person name="van Ham R.C."/>
            <person name="Lankhorst R.K."/>
            <person name="Mao L."/>
            <person name="Vogel A."/>
            <person name="Arsova B."/>
            <person name="Panstruga R."/>
            <person name="Fei Z."/>
            <person name="Rose J.K."/>
            <person name="Zamir D."/>
            <person name="Carrari F."/>
            <person name="Giovannoni J.J."/>
            <person name="Weigel D."/>
            <person name="Usadel B."/>
            <person name="Fernie A.R."/>
        </authorList>
    </citation>
    <scope>NUCLEOTIDE SEQUENCE [LARGE SCALE GENOMIC DNA]</scope>
    <source>
        <strain evidence="3">cv. LA0716</strain>
    </source>
</reference>
<feature type="signal peptide" evidence="2">
    <location>
        <begin position="1"/>
        <end position="34"/>
    </location>
</feature>
<protein>
    <submittedName>
        <fullName evidence="4">Dehydrin Rab18-like</fullName>
    </submittedName>
</protein>
<evidence type="ECO:0000313" key="3">
    <source>
        <dbReference type="Proteomes" id="UP000694930"/>
    </source>
</evidence>
<dbReference type="Proteomes" id="UP000694930">
    <property type="component" value="Chromosome 1"/>
</dbReference>
<name>A0ABM1GQB3_SOLPN</name>
<organism evidence="3 4">
    <name type="scientific">Solanum pennellii</name>
    <name type="common">Tomato</name>
    <name type="synonym">Lycopersicon pennellii</name>
    <dbReference type="NCBI Taxonomy" id="28526"/>
    <lineage>
        <taxon>Eukaryota</taxon>
        <taxon>Viridiplantae</taxon>
        <taxon>Streptophyta</taxon>
        <taxon>Embryophyta</taxon>
        <taxon>Tracheophyta</taxon>
        <taxon>Spermatophyta</taxon>
        <taxon>Magnoliopsida</taxon>
        <taxon>eudicotyledons</taxon>
        <taxon>Gunneridae</taxon>
        <taxon>Pentapetalae</taxon>
        <taxon>asterids</taxon>
        <taxon>lamiids</taxon>
        <taxon>Solanales</taxon>
        <taxon>Solanaceae</taxon>
        <taxon>Solanoideae</taxon>
        <taxon>Solaneae</taxon>
        <taxon>Solanum</taxon>
        <taxon>Solanum subgen. Lycopersicon</taxon>
    </lineage>
</organism>
<keyword evidence="2" id="KW-0732">Signal</keyword>
<feature type="chain" id="PRO_5046686959" evidence="2">
    <location>
        <begin position="35"/>
        <end position="170"/>
    </location>
</feature>
<accession>A0ABM1GQB3</accession>
<feature type="compositionally biased region" description="Basic and acidic residues" evidence="1">
    <location>
        <begin position="150"/>
        <end position="170"/>
    </location>
</feature>
<feature type="compositionally biased region" description="Basic residues" evidence="1">
    <location>
        <begin position="75"/>
        <end position="89"/>
    </location>
</feature>
<feature type="compositionally biased region" description="Basic and acidic residues" evidence="1">
    <location>
        <begin position="109"/>
        <end position="129"/>
    </location>
</feature>
<gene>
    <name evidence="4" type="primary">LOC107018411</name>
</gene>
<dbReference type="GeneID" id="107018411"/>
<feature type="region of interest" description="Disordered" evidence="1">
    <location>
        <begin position="63"/>
        <end position="170"/>
    </location>
</feature>